<keyword evidence="5 10" id="KW-0479">Metal-binding</keyword>
<dbReference type="InterPro" id="IPR018082">
    <property type="entry name" value="AmbAllergen"/>
</dbReference>
<comment type="cofactor">
    <cofactor evidence="10">
        <name>Ca(2+)</name>
        <dbReference type="ChEBI" id="CHEBI:29108"/>
    </cofactor>
    <text evidence="10">Binds 1 Ca(2+) ion. Required for its activity.</text>
</comment>
<sequence length="447" mass="51208">MGMLNGLLYFLIILIQTSIAVEGVGVEEYVDEWWQNRESEARAKALDAYHPEPFSVVDHLNRKVHTAFAEMEGNKTNNRRELRHKKRGPCLATNPIDWCWRCDPNWAKTRKKLVDCVIGFGRKTIGGKKGKFYTVTDASDNDLVNPKPGTLRYAVTRDEPLWIIFARSMVIKLNEELIVTSYKTIDGRGHQVHIAYGGQITVQFVEHVIIHSLHIHDQKRGEGGMIRSSVKHYGMRTFSDGDGINIFGSTNIWVDHVSMSNCMDGLIDVIQSSTAITISNSHFTEHDEVMLFGAHDEYSEDKIMQITLAFNHFGKGLKQRMPRGRYGFFHVVNNDYTHWLMYAVGGNQNPTIISQGNRFKAPPVTNPKHNASEVTKREFTEESIWKDWLWKSENDLLLNHAFFIQSGPKKYTLPYSRKDLIQPKHGNYVHQITRYAGTLPCKENKPC</sequence>
<dbReference type="InterPro" id="IPR045032">
    <property type="entry name" value="PEL"/>
</dbReference>
<evidence type="ECO:0000313" key="13">
    <source>
        <dbReference type="Proteomes" id="UP000036987"/>
    </source>
</evidence>
<keyword evidence="6 10" id="KW-0732">Signal</keyword>
<feature type="signal peptide" evidence="10">
    <location>
        <begin position="1"/>
        <end position="23"/>
    </location>
</feature>
<dbReference type="Proteomes" id="UP000036987">
    <property type="component" value="Unassembled WGS sequence"/>
</dbReference>
<evidence type="ECO:0000256" key="4">
    <source>
        <dbReference type="ARBA" id="ARBA00012272"/>
    </source>
</evidence>
<dbReference type="PRINTS" id="PR00807">
    <property type="entry name" value="AMBALLERGEN"/>
</dbReference>
<dbReference type="STRING" id="29655.A0A0K9PMU6"/>
<proteinExistence type="inferred from homology"/>
<dbReference type="UniPathway" id="UPA00545">
    <property type="reaction ID" value="UER00824"/>
</dbReference>
<feature type="chain" id="PRO_5005393851" description="Pectate lyase" evidence="10">
    <location>
        <begin position="24"/>
        <end position="447"/>
    </location>
</feature>
<keyword evidence="9 10" id="KW-0456">Lyase</keyword>
<evidence type="ECO:0000256" key="6">
    <source>
        <dbReference type="ARBA" id="ARBA00022729"/>
    </source>
</evidence>
<reference evidence="13" key="1">
    <citation type="journal article" date="2016" name="Nature">
        <title>The genome of the seagrass Zostera marina reveals angiosperm adaptation to the sea.</title>
        <authorList>
            <person name="Olsen J.L."/>
            <person name="Rouze P."/>
            <person name="Verhelst B."/>
            <person name="Lin Y.-C."/>
            <person name="Bayer T."/>
            <person name="Collen J."/>
            <person name="Dattolo E."/>
            <person name="De Paoli E."/>
            <person name="Dittami S."/>
            <person name="Maumus F."/>
            <person name="Michel G."/>
            <person name="Kersting A."/>
            <person name="Lauritano C."/>
            <person name="Lohaus R."/>
            <person name="Toepel M."/>
            <person name="Tonon T."/>
            <person name="Vanneste K."/>
            <person name="Amirebrahimi M."/>
            <person name="Brakel J."/>
            <person name="Bostroem C."/>
            <person name="Chovatia M."/>
            <person name="Grimwood J."/>
            <person name="Jenkins J.W."/>
            <person name="Jueterbock A."/>
            <person name="Mraz A."/>
            <person name="Stam W.T."/>
            <person name="Tice H."/>
            <person name="Bornberg-Bauer E."/>
            <person name="Green P.J."/>
            <person name="Pearson G.A."/>
            <person name="Procaccini G."/>
            <person name="Duarte C.M."/>
            <person name="Schmutz J."/>
            <person name="Reusch T.B.H."/>
            <person name="Van de Peer Y."/>
        </authorList>
    </citation>
    <scope>NUCLEOTIDE SEQUENCE [LARGE SCALE GENOMIC DNA]</scope>
    <source>
        <strain evidence="13">cv. Finnish</strain>
    </source>
</reference>
<comment type="catalytic activity">
    <reaction evidence="1 10">
        <text>Eliminative cleavage of (1-&gt;4)-alpha-D-galacturonan to give oligosaccharides with 4-deoxy-alpha-D-galact-4-enuronosyl groups at their non-reducing ends.</text>
        <dbReference type="EC" id="4.2.2.2"/>
    </reaction>
</comment>
<evidence type="ECO:0000259" key="11">
    <source>
        <dbReference type="SMART" id="SM00656"/>
    </source>
</evidence>
<dbReference type="InterPro" id="IPR002022">
    <property type="entry name" value="Pec_lyase"/>
</dbReference>
<dbReference type="GO" id="GO:0046872">
    <property type="term" value="F:metal ion binding"/>
    <property type="evidence" value="ECO:0007669"/>
    <property type="project" value="UniProtKB-KW"/>
</dbReference>
<dbReference type="InterPro" id="IPR012334">
    <property type="entry name" value="Pectin_lyas_fold"/>
</dbReference>
<dbReference type="AlphaFoldDB" id="A0A0K9PMU6"/>
<dbReference type="EMBL" id="LFYR01000757">
    <property type="protein sequence ID" value="KMZ69550.1"/>
    <property type="molecule type" value="Genomic_DNA"/>
</dbReference>
<dbReference type="EC" id="4.2.2.2" evidence="4 10"/>
<dbReference type="OMA" id="YGSTNIW"/>
<keyword evidence="8" id="KW-0325">Glycoprotein</keyword>
<evidence type="ECO:0000256" key="9">
    <source>
        <dbReference type="ARBA" id="ARBA00023239"/>
    </source>
</evidence>
<dbReference type="PANTHER" id="PTHR31683:SF208">
    <property type="entry name" value="PECTATE LYASE"/>
    <property type="match status" value="1"/>
</dbReference>
<evidence type="ECO:0000256" key="10">
    <source>
        <dbReference type="RuleBase" id="RU361123"/>
    </source>
</evidence>
<dbReference type="GO" id="GO:0030570">
    <property type="term" value="F:pectate lyase activity"/>
    <property type="evidence" value="ECO:0000318"/>
    <property type="project" value="GO_Central"/>
</dbReference>
<protein>
    <recommendedName>
        <fullName evidence="4 10">Pectate lyase</fullName>
        <ecNumber evidence="4 10">4.2.2.2</ecNumber>
    </recommendedName>
</protein>
<dbReference type="SUPFAM" id="SSF51126">
    <property type="entry name" value="Pectin lyase-like"/>
    <property type="match status" value="1"/>
</dbReference>
<comment type="caution">
    <text evidence="12">The sequence shown here is derived from an EMBL/GenBank/DDBJ whole genome shotgun (WGS) entry which is preliminary data.</text>
</comment>
<comment type="similarity">
    <text evidence="3 10">Belongs to the polysaccharide lyase 1 family.</text>
</comment>
<evidence type="ECO:0000256" key="7">
    <source>
        <dbReference type="ARBA" id="ARBA00022837"/>
    </source>
</evidence>
<keyword evidence="7 10" id="KW-0106">Calcium</keyword>
<dbReference type="InterPro" id="IPR007524">
    <property type="entry name" value="Pec_lyase_N"/>
</dbReference>
<dbReference type="Pfam" id="PF00544">
    <property type="entry name" value="Pectate_lyase_4"/>
    <property type="match status" value="1"/>
</dbReference>
<dbReference type="Pfam" id="PF04431">
    <property type="entry name" value="Pec_lyase_N"/>
    <property type="match status" value="1"/>
</dbReference>
<name>A0A0K9PMU6_ZOSMR</name>
<dbReference type="InterPro" id="IPR011050">
    <property type="entry name" value="Pectin_lyase_fold/virulence"/>
</dbReference>
<dbReference type="GO" id="GO:0045490">
    <property type="term" value="P:pectin catabolic process"/>
    <property type="evidence" value="ECO:0007669"/>
    <property type="project" value="UniProtKB-UniPathway"/>
</dbReference>
<evidence type="ECO:0000256" key="5">
    <source>
        <dbReference type="ARBA" id="ARBA00022723"/>
    </source>
</evidence>
<dbReference type="OrthoDB" id="1637350at2759"/>
<keyword evidence="13" id="KW-1185">Reference proteome</keyword>
<accession>A0A0K9PMU6</accession>
<feature type="domain" description="Pectate lyase" evidence="11">
    <location>
        <begin position="168"/>
        <end position="365"/>
    </location>
</feature>
<dbReference type="SMART" id="SM00656">
    <property type="entry name" value="Amb_all"/>
    <property type="match status" value="1"/>
</dbReference>
<evidence type="ECO:0000256" key="3">
    <source>
        <dbReference type="ARBA" id="ARBA00010980"/>
    </source>
</evidence>
<comment type="pathway">
    <text evidence="2 10">Glycan metabolism; pectin degradation; 2-dehydro-3-deoxy-D-gluconate from pectin: step 2/5.</text>
</comment>
<organism evidence="12 13">
    <name type="scientific">Zostera marina</name>
    <name type="common">Eelgrass</name>
    <dbReference type="NCBI Taxonomy" id="29655"/>
    <lineage>
        <taxon>Eukaryota</taxon>
        <taxon>Viridiplantae</taxon>
        <taxon>Streptophyta</taxon>
        <taxon>Embryophyta</taxon>
        <taxon>Tracheophyta</taxon>
        <taxon>Spermatophyta</taxon>
        <taxon>Magnoliopsida</taxon>
        <taxon>Liliopsida</taxon>
        <taxon>Zosteraceae</taxon>
        <taxon>Zostera</taxon>
    </lineage>
</organism>
<evidence type="ECO:0000256" key="8">
    <source>
        <dbReference type="ARBA" id="ARBA00023180"/>
    </source>
</evidence>
<evidence type="ECO:0000256" key="1">
    <source>
        <dbReference type="ARBA" id="ARBA00000695"/>
    </source>
</evidence>
<dbReference type="Gene3D" id="2.160.20.10">
    <property type="entry name" value="Single-stranded right-handed beta-helix, Pectin lyase-like"/>
    <property type="match status" value="1"/>
</dbReference>
<evidence type="ECO:0000256" key="2">
    <source>
        <dbReference type="ARBA" id="ARBA00005220"/>
    </source>
</evidence>
<gene>
    <name evidence="12" type="ORF">ZOSMA_20G00280</name>
</gene>
<evidence type="ECO:0000313" key="12">
    <source>
        <dbReference type="EMBL" id="KMZ69550.1"/>
    </source>
</evidence>
<dbReference type="PANTHER" id="PTHR31683">
    <property type="entry name" value="PECTATE LYASE 18-RELATED"/>
    <property type="match status" value="1"/>
</dbReference>